<organism evidence="2 3">
    <name type="scientific">Spirulina subsalsa FACHB-351</name>
    <dbReference type="NCBI Taxonomy" id="234711"/>
    <lineage>
        <taxon>Bacteria</taxon>
        <taxon>Bacillati</taxon>
        <taxon>Cyanobacteriota</taxon>
        <taxon>Cyanophyceae</taxon>
        <taxon>Spirulinales</taxon>
        <taxon>Spirulinaceae</taxon>
        <taxon>Spirulina</taxon>
    </lineage>
</organism>
<comment type="caution">
    <text evidence="2">The sequence shown here is derived from an EMBL/GenBank/DDBJ whole genome shotgun (WGS) entry which is preliminary data.</text>
</comment>
<proteinExistence type="predicted"/>
<gene>
    <name evidence="2" type="ORF">K4A83_12410</name>
</gene>
<feature type="chain" id="PRO_5046507191" evidence="1">
    <location>
        <begin position="21"/>
        <end position="124"/>
    </location>
</feature>
<keyword evidence="1" id="KW-0732">Signal</keyword>
<protein>
    <submittedName>
        <fullName evidence="2">Uncharacterized protein</fullName>
    </submittedName>
</protein>
<evidence type="ECO:0000256" key="1">
    <source>
        <dbReference type="SAM" id="SignalP"/>
    </source>
</evidence>
<evidence type="ECO:0000313" key="3">
    <source>
        <dbReference type="Proteomes" id="UP001526426"/>
    </source>
</evidence>
<name>A0ABT3L6D8_9CYAN</name>
<dbReference type="RefSeq" id="WP_265264895.1">
    <property type="nucleotide sequence ID" value="NZ_JAIHOM010000055.1"/>
</dbReference>
<reference evidence="2 3" key="1">
    <citation type="submission" date="2021-08" db="EMBL/GenBank/DDBJ databases">
        <title>Draft genome sequence of Spirulina subsalsa with high tolerance to salinity and hype-accumulation of phycocyanin.</title>
        <authorList>
            <person name="Pei H."/>
            <person name="Jiang L."/>
        </authorList>
    </citation>
    <scope>NUCLEOTIDE SEQUENCE [LARGE SCALE GENOMIC DNA]</scope>
    <source>
        <strain evidence="2 3">FACHB-351</strain>
    </source>
</reference>
<feature type="signal peptide" evidence="1">
    <location>
        <begin position="1"/>
        <end position="20"/>
    </location>
</feature>
<dbReference type="EMBL" id="JAIHOM010000055">
    <property type="protein sequence ID" value="MCW6037064.1"/>
    <property type="molecule type" value="Genomic_DNA"/>
</dbReference>
<dbReference type="Proteomes" id="UP001526426">
    <property type="component" value="Unassembled WGS sequence"/>
</dbReference>
<sequence length="124" mass="13753">MNFKALTLTAILAVATPAIADLAVNTAAVAQASTPSGTFQDANWAVTLRWHDGAFWYIGRNKRTGAEIALLDPAFTGESHRRVYTWSNNGTLYQVTWRPNEPNIIRLTVMDANGQVPINRLLRR</sequence>
<keyword evidence="3" id="KW-1185">Reference proteome</keyword>
<evidence type="ECO:0000313" key="2">
    <source>
        <dbReference type="EMBL" id="MCW6037064.1"/>
    </source>
</evidence>
<accession>A0ABT3L6D8</accession>